<dbReference type="CDD" id="cd09317">
    <property type="entry name" value="TDT_Mae1_like"/>
    <property type="match status" value="1"/>
</dbReference>
<feature type="transmembrane region" description="Helical" evidence="7">
    <location>
        <begin position="899"/>
        <end position="923"/>
    </location>
</feature>
<feature type="region of interest" description="Disordered" evidence="6">
    <location>
        <begin position="1"/>
        <end position="87"/>
    </location>
</feature>
<keyword evidence="2 7" id="KW-0812">Transmembrane</keyword>
<evidence type="ECO:0000256" key="5">
    <source>
        <dbReference type="ARBA" id="ARBA00023242"/>
    </source>
</evidence>
<evidence type="ECO:0000256" key="4">
    <source>
        <dbReference type="ARBA" id="ARBA00023136"/>
    </source>
</evidence>
<dbReference type="PANTHER" id="PTHR31162:SF0">
    <property type="entry name" value="MALIC ACID TRANSPORT PROTEIN"/>
    <property type="match status" value="1"/>
</dbReference>
<feature type="transmembrane region" description="Helical" evidence="7">
    <location>
        <begin position="789"/>
        <end position="807"/>
    </location>
</feature>
<evidence type="ECO:0000256" key="6">
    <source>
        <dbReference type="SAM" id="MobiDB-lite"/>
    </source>
</evidence>
<evidence type="ECO:0000256" key="1">
    <source>
        <dbReference type="ARBA" id="ARBA00004141"/>
    </source>
</evidence>
<name>A0AAE8N4L1_9PEZI</name>
<comment type="caution">
    <text evidence="9">The sequence shown here is derived from an EMBL/GenBank/DDBJ whole genome shotgun (WGS) entry which is preliminary data.</text>
</comment>
<dbReference type="InterPro" id="IPR007219">
    <property type="entry name" value="XnlR_reg_dom"/>
</dbReference>
<feature type="compositionally biased region" description="Basic and acidic residues" evidence="6">
    <location>
        <begin position="57"/>
        <end position="69"/>
    </location>
</feature>
<dbReference type="GO" id="GO:0006351">
    <property type="term" value="P:DNA-templated transcription"/>
    <property type="evidence" value="ECO:0007669"/>
    <property type="project" value="InterPro"/>
</dbReference>
<evidence type="ECO:0000259" key="8">
    <source>
        <dbReference type="Pfam" id="PF04082"/>
    </source>
</evidence>
<dbReference type="GO" id="GO:0008270">
    <property type="term" value="F:zinc ion binding"/>
    <property type="evidence" value="ECO:0007669"/>
    <property type="project" value="InterPro"/>
</dbReference>
<keyword evidence="10" id="KW-1185">Reference proteome</keyword>
<reference evidence="9" key="1">
    <citation type="submission" date="2018-03" db="EMBL/GenBank/DDBJ databases">
        <authorList>
            <person name="Guldener U."/>
        </authorList>
    </citation>
    <scope>NUCLEOTIDE SEQUENCE</scope>
</reference>
<feature type="transmembrane region" description="Helical" evidence="7">
    <location>
        <begin position="860"/>
        <end position="879"/>
    </location>
</feature>
<keyword evidence="4 7" id="KW-0472">Membrane</keyword>
<sequence length="971" mass="106497">MGVGSGKHLESRSETSDVPGRDTSGSQSPPQETIRELTPQAPRDERQPPSPIPSLSRDARGTQDEDAHFVGDLNPESTFFADSPETTGGYREAGAIGVWVSRRTLLSTEVPSGTVETPRRSLGPPRLPGAVASDHCLAKLPTERHYIVLKRIYMRDVHTIFPALNIEVLSGQKETATHILYKQVVCLAAGAHPDAKPHLMLGDSPDLMSYADFSQQLISSIRTAINDGLVRDRIQIIPVLVILSLCAYSAEDRHLSAELAALAVSYVQTVGLHLQAPATSPDPEYFERLFCCVWAMDRLTAAFHGRPILIHERDVGRDMQGCFDRQETRFRLLLEIVALLDRAIRFYRPTAGGGAVESDGGIPSLEELVQRTGAFGVESRLLVTLELLYHAVVILYCRAPSPSPPTRRISDPESLSSITITTIFTDFAGRIPYLSFVPYSASLALRTTYRELRASTVPTLRARSYARLRANCRILRALGEMYRPASAMVDIVDRLTREVDRVSAAVVAGGGQDVVEGTARAGVSDEPRVDTSVSSFVDPTFSESLARVNFFESLEPEFDFGALDMPFGDGIHSDCGKVVNSLPIHQHFAKLGMARSDFKASVVVDSRPVIPLDIESKDNWKEGNTYSIDKQHSRPVDSTTIGPRLQQMSWSWFTLTMSTGGLALVLDRTPHQFHGLSIIGRIVFILNLVFFCFVAGGLTYRFTKNPRALRKSLLHPTESLFFPTCLLSIATILSESASYGTPHVGSWLPEALYFVFWLYVGISVVSAIVQYSLLFGGANLTVHSMTPTWLLPIFPAMLAGTLASATAPLQGSSRSMTMCVAGITAQGLGWTVACLIYPLYLARLMQHGLPAPGMRPTMFIAVGPPGFTALATIGIAQALPADSSYFIENPRARETLQTVATWLGIWIWAIGFWFFSLSLVAVLSSVYKKQLEFSMGWWAFVFPNVGFTISTAVLGEQLGSTAHDFEFNQTH</sequence>
<dbReference type="Proteomes" id="UP001187682">
    <property type="component" value="Unassembled WGS sequence"/>
</dbReference>
<dbReference type="GO" id="GO:0003677">
    <property type="term" value="F:DNA binding"/>
    <property type="evidence" value="ECO:0007669"/>
    <property type="project" value="InterPro"/>
</dbReference>
<protein>
    <recommendedName>
        <fullName evidence="8">Xylanolytic transcriptional activator regulatory domain-containing protein</fullName>
    </recommendedName>
</protein>
<dbReference type="Pfam" id="PF04082">
    <property type="entry name" value="Fungal_trans"/>
    <property type="match status" value="1"/>
</dbReference>
<dbReference type="Gene3D" id="1.50.10.150">
    <property type="entry name" value="Voltage-dependent anion channel"/>
    <property type="match status" value="1"/>
</dbReference>
<feature type="transmembrane region" description="Helical" evidence="7">
    <location>
        <begin position="819"/>
        <end position="840"/>
    </location>
</feature>
<keyword evidence="3 7" id="KW-1133">Transmembrane helix</keyword>
<feature type="transmembrane region" description="Helical" evidence="7">
    <location>
        <begin position="935"/>
        <end position="955"/>
    </location>
</feature>
<feature type="transmembrane region" description="Helical" evidence="7">
    <location>
        <begin position="720"/>
        <end position="739"/>
    </location>
</feature>
<proteinExistence type="predicted"/>
<dbReference type="AlphaFoldDB" id="A0AAE8N4L1"/>
<keyword evidence="5" id="KW-0539">Nucleus</keyword>
<gene>
    <name evidence="9" type="ORF">DNG_08935</name>
</gene>
<feature type="domain" description="Xylanolytic transcriptional activator regulatory" evidence="8">
    <location>
        <begin position="152"/>
        <end position="314"/>
    </location>
</feature>
<dbReference type="PANTHER" id="PTHR31162">
    <property type="entry name" value="MALIC ACID TRANSPORT PROTEIN-RELATED"/>
    <property type="match status" value="1"/>
</dbReference>
<dbReference type="GO" id="GO:0016020">
    <property type="term" value="C:membrane"/>
    <property type="evidence" value="ECO:0007669"/>
    <property type="project" value="UniProtKB-SubCell"/>
</dbReference>
<evidence type="ECO:0000313" key="9">
    <source>
        <dbReference type="EMBL" id="SPO06246.1"/>
    </source>
</evidence>
<dbReference type="GO" id="GO:0015140">
    <property type="term" value="F:malate transmembrane transporter activity"/>
    <property type="evidence" value="ECO:0007669"/>
    <property type="project" value="InterPro"/>
</dbReference>
<evidence type="ECO:0000256" key="7">
    <source>
        <dbReference type="SAM" id="Phobius"/>
    </source>
</evidence>
<organism evidence="9 10">
    <name type="scientific">Cephalotrichum gorgonifer</name>
    <dbReference type="NCBI Taxonomy" id="2041049"/>
    <lineage>
        <taxon>Eukaryota</taxon>
        <taxon>Fungi</taxon>
        <taxon>Dikarya</taxon>
        <taxon>Ascomycota</taxon>
        <taxon>Pezizomycotina</taxon>
        <taxon>Sordariomycetes</taxon>
        <taxon>Hypocreomycetidae</taxon>
        <taxon>Microascales</taxon>
        <taxon>Microascaceae</taxon>
        <taxon>Cephalotrichum</taxon>
    </lineage>
</organism>
<dbReference type="InterPro" id="IPR030185">
    <property type="entry name" value="Mae1"/>
</dbReference>
<dbReference type="EMBL" id="ONZQ02000015">
    <property type="protein sequence ID" value="SPO06246.1"/>
    <property type="molecule type" value="Genomic_DNA"/>
</dbReference>
<evidence type="ECO:0000313" key="10">
    <source>
        <dbReference type="Proteomes" id="UP001187682"/>
    </source>
</evidence>
<evidence type="ECO:0000256" key="3">
    <source>
        <dbReference type="ARBA" id="ARBA00022989"/>
    </source>
</evidence>
<comment type="subcellular location">
    <subcellularLocation>
        <location evidence="1">Membrane</location>
        <topology evidence="1">Multi-pass membrane protein</topology>
    </subcellularLocation>
</comment>
<evidence type="ECO:0000256" key="2">
    <source>
        <dbReference type="ARBA" id="ARBA00022692"/>
    </source>
</evidence>
<feature type="transmembrane region" description="Helical" evidence="7">
    <location>
        <begin position="751"/>
        <end position="769"/>
    </location>
</feature>
<accession>A0AAE8N4L1</accession>
<feature type="transmembrane region" description="Helical" evidence="7">
    <location>
        <begin position="678"/>
        <end position="700"/>
    </location>
</feature>
<dbReference type="InterPro" id="IPR004695">
    <property type="entry name" value="SLAC1/Mae1/Ssu1/TehA"/>
</dbReference>
<dbReference type="InterPro" id="IPR038665">
    <property type="entry name" value="Voltage-dep_anion_channel_sf"/>
</dbReference>
<dbReference type="Pfam" id="PF03595">
    <property type="entry name" value="SLAC1"/>
    <property type="match status" value="1"/>
</dbReference>
<dbReference type="CDD" id="cd12148">
    <property type="entry name" value="fungal_TF_MHR"/>
    <property type="match status" value="1"/>
</dbReference>